<gene>
    <name evidence="1" type="ORF">ERS137967_00535</name>
</gene>
<comment type="caution">
    <text evidence="1">The sequence shown here is derived from an EMBL/GenBank/DDBJ whole genome shotgun (WGS) entry which is preliminary data.</text>
</comment>
<evidence type="ECO:0000313" key="1">
    <source>
        <dbReference type="EMBL" id="CNE00210.1"/>
    </source>
</evidence>
<dbReference type="Proteomes" id="UP000040578">
    <property type="component" value="Unassembled WGS sequence"/>
</dbReference>
<name>A0ABP1Y643_9GAMM</name>
<protein>
    <submittedName>
        <fullName evidence="1">Uncharacterized protein</fullName>
    </submittedName>
</protein>
<reference evidence="1 2" key="1">
    <citation type="submission" date="2015-03" db="EMBL/GenBank/DDBJ databases">
        <authorList>
            <consortium name="Pathogen Informatics"/>
            <person name="Murphy D."/>
        </authorList>
    </citation>
    <scope>NUCLEOTIDE SEQUENCE [LARGE SCALE GENOMIC DNA]</scope>
    <source>
        <strain evidence="2">type strain: CIP110231</strain>
    </source>
</reference>
<keyword evidence="2" id="KW-1185">Reference proteome</keyword>
<dbReference type="EMBL" id="CPYD01000001">
    <property type="protein sequence ID" value="CNE00210.1"/>
    <property type="molecule type" value="Genomic_DNA"/>
</dbReference>
<sequence>MARYNFAAAFSRNTQAVPGDKCKFSPVILV</sequence>
<proteinExistence type="predicted"/>
<accession>A0ABP1Y643</accession>
<evidence type="ECO:0000313" key="2">
    <source>
        <dbReference type="Proteomes" id="UP000040578"/>
    </source>
</evidence>
<organism evidence="1 2">
    <name type="scientific">Yersinia nurmii</name>
    <dbReference type="NCBI Taxonomy" id="685706"/>
    <lineage>
        <taxon>Bacteria</taxon>
        <taxon>Pseudomonadati</taxon>
        <taxon>Pseudomonadota</taxon>
        <taxon>Gammaproteobacteria</taxon>
        <taxon>Enterobacterales</taxon>
        <taxon>Yersiniaceae</taxon>
        <taxon>Yersinia</taxon>
    </lineage>
</organism>